<comment type="caution">
    <text evidence="1">The sequence shown here is derived from an EMBL/GenBank/DDBJ whole genome shotgun (WGS) entry which is preliminary data.</text>
</comment>
<reference evidence="1" key="1">
    <citation type="submission" date="2021-06" db="EMBL/GenBank/DDBJ databases">
        <title>Comparative genomics, transcriptomics and evolutionary studies reveal genomic signatures of adaptation to plant cell wall in hemibiotrophic fungi.</title>
        <authorList>
            <consortium name="DOE Joint Genome Institute"/>
            <person name="Baroncelli R."/>
            <person name="Diaz J.F."/>
            <person name="Benocci T."/>
            <person name="Peng M."/>
            <person name="Battaglia E."/>
            <person name="Haridas S."/>
            <person name="Andreopoulos W."/>
            <person name="Labutti K."/>
            <person name="Pangilinan J."/>
            <person name="Floch G.L."/>
            <person name="Makela M.R."/>
            <person name="Henrissat B."/>
            <person name="Grigoriev I.V."/>
            <person name="Crouch J.A."/>
            <person name="De Vries R.P."/>
            <person name="Sukno S.A."/>
            <person name="Thon M.R."/>
        </authorList>
    </citation>
    <scope>NUCLEOTIDE SEQUENCE</scope>
    <source>
        <strain evidence="1">CBS 193.32</strain>
    </source>
</reference>
<keyword evidence="2" id="KW-1185">Reference proteome</keyword>
<proteinExistence type="predicted"/>
<dbReference type="Proteomes" id="UP001224890">
    <property type="component" value="Unassembled WGS sequence"/>
</dbReference>
<sequence length="98" mass="11052">MARQVSLVGCMGTIHLSAACGTTCFRGICAGDAAAQLHHCVKYWVSKGYGLLPQCFVLRHFSRSRRISDGVLQCYTMRIRYIRRPFWRNAGNITRGRA</sequence>
<dbReference type="PROSITE" id="PS51257">
    <property type="entry name" value="PROKAR_LIPOPROTEIN"/>
    <property type="match status" value="1"/>
</dbReference>
<evidence type="ECO:0000313" key="1">
    <source>
        <dbReference type="EMBL" id="KAK1690473.1"/>
    </source>
</evidence>
<dbReference type="GeneID" id="85458531"/>
<name>A0AAJ0AVB6_9PEZI</name>
<dbReference type="EMBL" id="JAHMHR010000006">
    <property type="protein sequence ID" value="KAK1690473.1"/>
    <property type="molecule type" value="Genomic_DNA"/>
</dbReference>
<dbReference type="AlphaFoldDB" id="A0AAJ0AVB6"/>
<organism evidence="1 2">
    <name type="scientific">Colletotrichum godetiae</name>
    <dbReference type="NCBI Taxonomy" id="1209918"/>
    <lineage>
        <taxon>Eukaryota</taxon>
        <taxon>Fungi</taxon>
        <taxon>Dikarya</taxon>
        <taxon>Ascomycota</taxon>
        <taxon>Pezizomycotina</taxon>
        <taxon>Sordariomycetes</taxon>
        <taxon>Hypocreomycetidae</taxon>
        <taxon>Glomerellales</taxon>
        <taxon>Glomerellaceae</taxon>
        <taxon>Colletotrichum</taxon>
        <taxon>Colletotrichum acutatum species complex</taxon>
    </lineage>
</organism>
<accession>A0AAJ0AVB6</accession>
<evidence type="ECO:0000313" key="2">
    <source>
        <dbReference type="Proteomes" id="UP001224890"/>
    </source>
</evidence>
<dbReference type="RefSeq" id="XP_060434168.1">
    <property type="nucleotide sequence ID" value="XM_060574005.1"/>
</dbReference>
<protein>
    <submittedName>
        <fullName evidence="1">Uncharacterized protein</fullName>
    </submittedName>
</protein>
<gene>
    <name evidence="1" type="ORF">BDP55DRAFT_650854</name>
</gene>